<dbReference type="EMBL" id="CATOUU010001033">
    <property type="protein sequence ID" value="CAI9968237.1"/>
    <property type="molecule type" value="Genomic_DNA"/>
</dbReference>
<organism evidence="1">
    <name type="scientific">Hexamita inflata</name>
    <dbReference type="NCBI Taxonomy" id="28002"/>
    <lineage>
        <taxon>Eukaryota</taxon>
        <taxon>Metamonada</taxon>
        <taxon>Diplomonadida</taxon>
        <taxon>Hexamitidae</taxon>
        <taxon>Hexamitinae</taxon>
        <taxon>Hexamita</taxon>
    </lineage>
</organism>
<proteinExistence type="predicted"/>
<sequence length="170" mass="19264">MKLKHIDNDAKQILSGSGGNKGWNNLLVPMHSEVSHQLKSTFTKCLHAKNQSVVSIRFAKTNSLPNNKQNHNPYQLLPKRSQIVNNNKNWVMARWKQNFKICVLAITIFYYIEMGVRSRVQRVAMVIMQRQLGEPHTLGAGGSNCDRFQARNIAAKTSGKASHAKLKLER</sequence>
<gene>
    <name evidence="1" type="ORF">HINF_LOCUS12691</name>
    <name evidence="2" type="ORF">HINF_LOCUS55882</name>
    <name evidence="3" type="ORF">HINF_LOCUS70239</name>
    <name evidence="4" type="ORF">HINF_LOCUS70684</name>
</gene>
<dbReference type="EMBL" id="CAXDID020000523">
    <property type="protein sequence ID" value="CAL6099768.1"/>
    <property type="molecule type" value="Genomic_DNA"/>
</dbReference>
<dbReference type="Proteomes" id="UP001642409">
    <property type="component" value="Unassembled WGS sequence"/>
</dbReference>
<keyword evidence="5" id="KW-1185">Reference proteome</keyword>
<evidence type="ECO:0000313" key="2">
    <source>
        <dbReference type="EMBL" id="CAI9968237.1"/>
    </source>
</evidence>
<comment type="caution">
    <text evidence="1">The sequence shown here is derived from an EMBL/GenBank/DDBJ whole genome shotgun (WGS) entry which is preliminary data.</text>
</comment>
<dbReference type="EMBL" id="CATOUU010000334">
    <property type="protein sequence ID" value="CAI9925046.1"/>
    <property type="molecule type" value="Genomic_DNA"/>
</dbReference>
<evidence type="ECO:0000313" key="4">
    <source>
        <dbReference type="EMBL" id="CAL6100706.1"/>
    </source>
</evidence>
<name>A0AA86TQL6_9EUKA</name>
<dbReference type="EMBL" id="CAXDID020000533">
    <property type="protein sequence ID" value="CAL6100706.1"/>
    <property type="molecule type" value="Genomic_DNA"/>
</dbReference>
<accession>A0AA86TQL6</accession>
<evidence type="ECO:0000313" key="1">
    <source>
        <dbReference type="EMBL" id="CAI9925046.1"/>
    </source>
</evidence>
<protein>
    <submittedName>
        <fullName evidence="3">Hypothetical_protein</fullName>
    </submittedName>
</protein>
<evidence type="ECO:0000313" key="3">
    <source>
        <dbReference type="EMBL" id="CAL6099768.1"/>
    </source>
</evidence>
<evidence type="ECO:0000313" key="5">
    <source>
        <dbReference type="Proteomes" id="UP001642409"/>
    </source>
</evidence>
<dbReference type="AlphaFoldDB" id="A0AA86TQL6"/>
<reference evidence="1" key="1">
    <citation type="submission" date="2023-06" db="EMBL/GenBank/DDBJ databases">
        <authorList>
            <person name="Kurt Z."/>
        </authorList>
    </citation>
    <scope>NUCLEOTIDE SEQUENCE</scope>
</reference>
<reference evidence="3 5" key="2">
    <citation type="submission" date="2024-07" db="EMBL/GenBank/DDBJ databases">
        <authorList>
            <person name="Akdeniz Z."/>
        </authorList>
    </citation>
    <scope>NUCLEOTIDE SEQUENCE [LARGE SCALE GENOMIC DNA]</scope>
</reference>